<feature type="region of interest" description="Disordered" evidence="1">
    <location>
        <begin position="970"/>
        <end position="1009"/>
    </location>
</feature>
<name>A0AAV0RSG7_9ROSI</name>
<dbReference type="EMBL" id="CAMGYJ010000011">
    <property type="protein sequence ID" value="CAI0560360.1"/>
    <property type="molecule type" value="Genomic_DNA"/>
</dbReference>
<dbReference type="PANTHER" id="PTHR31267:SF7">
    <property type="entry name" value="DENTIN SIALOPHOSPHOPROTEIN-LIKE PROTEIN"/>
    <property type="match status" value="1"/>
</dbReference>
<sequence>MPGNEVGDRIHNFFGQETSSQVPQHSQIADAAWHGMIGNPWAGGQGQIATPVISDLKNRSSQQPVADYERRYGGQSSTVQRDLSFQQSIERAEHARSQSQDQQPTRNGFFQGHQSFQTRQNETNFMGVDTEPDRHNLTSKGFSAFDSHQGNGPDFHKRNLVRMDSTESPVNFNFLGGQHQMSSQHPGTVQSLPRQPLEVGDMQLLQQQLILKQMQEFQRQRQLQMQQMQQQESTRQLNISNNVSSLGKHELFSQSRSMINGIPIQDASGYALQPEVMAANMNLQQHSMSPDMRGSSSRLGFSSEQNQAFQMMGMVPQQVDQSLYGIPIAGTRVTSSHFSPIQVDKAPVQQMSSNSNSLMDNQYMVSSNQANVQEGTLGSRQGYQGRNVIERVDSQGFGTGINLERLQQVNSWQSSVPAQEFLRTQDGSGLSESSQEKTVAQAVSSQNAAALDPTEERILYGSDDNLWDAFGNSNHAGSGGLNTESTDASSGALSSLQSGTWSALMQSAVAEASSVDVSAQEEWSGPDGQGTELQNGNRQIRTVNDTGKQQTAWAGNSFQTGSILNNPFHRPDNNATSINSNEMQRIHCSGVSSPHDERERSQVDSFRKFSQQFVKGNTKWLDGSHQLKAAAEVSRNLEKAVHSPDAESSAKNLSHPCTNQSGSPLHNPSGQSFIKQNGWNFIDPASSSTSSALKNQGNQNLLLAPSTNDQKCSMGKNSWRTDPVSNSAVGIVHAQSSTGSPPANIPDSSNNSTPVFSSMMLNQDSSQDIPPRGNNLDVWKRVDPVMNHKRREITGNHSLNMEEAHEAFESSGHNSLGNGAVTASELDHLGVIQNTMNSLTTTSHNVNARETNWKDTNNSGILLAGNQKLSSHAGKKPSIRKFQYHPMGDVDVDSDSSHATTPDARSESIMQRISAGSRDQEEGHIGQSELTSLSTSLDRGVNNYTPNKKMIVSQNMLELLHKVDHSSETANSTYFSSSSQNPSPETETHDRTLRPEQKRSSVSQGEKSRAVMAPMSLVQSFPPAHETSQGEVRNKVPNILGQTTSIDHGRIPAAFPPGFPYSRSNAQDLQMREIGKEVSANQSVNESFVKFVSQTKQSNEPVDGAGSSQSGQALVPDTSRGTTCNDVASSVEVTHLDNFQNNRDSGHQFPVLEASSTSQSYAGSGLQQDGASKTSATLRTTTSSTPLSFGTLPFPLSSNAFESNIQLSSIAETTSWPKKLEYQNPQGRGSNPSASGATSVKHVFAGTEQLERYLSQSQQSLPVNDFTKKMMSPLPGKDSIINRVSNLYASSAVSTQMDIAAFGRSLRPNASLSQNYSLLHQVQDVKNREVDPTGRSLKRLKGSDGSVDPQLATSECGQQLLGHANTVRGALLNGASSSPDDPKAVGLSGRQTDEQGPNLPTQDMHEFGGTSSRNFADSNDGVSGRGEHSQISPQMAPSWFNQYGTFKNGHVLSTYDARKVAAMKHAELALSGSRSSIRLPIPGPLEAGSTISDDASQHGLVRRSSTPLVSEEFSFPQLLRPDSVDMSLFVVRPKKRKSAPCDLVPWHKELIMVPHRLRNISLAEVEWAKAVNRATDKVEDDVEIIDDGPPAIKSKKRLILTTQLMQLLLHPPPSWVMSADAISQYEIAAHFVARSTLGDVCGSLSVFASDASPPSNSSNILPERLRYSKSKSDQYFSKVMEDIIERTRKVESDLLRLDRSISILDLRVECEDLEKFSVINRFAKFHGPGQTAGGQLDTSSGSTSNAQKAFLQRYVTALPFPRNIPDRVQCLSL</sequence>
<feature type="region of interest" description="Disordered" evidence="1">
    <location>
        <begin position="1371"/>
        <end position="1432"/>
    </location>
</feature>
<feature type="region of interest" description="Disordered" evidence="1">
    <location>
        <begin position="1095"/>
        <end position="1123"/>
    </location>
</feature>
<feature type="compositionally biased region" description="Polar residues" evidence="1">
    <location>
        <begin position="1095"/>
        <end position="1112"/>
    </location>
</feature>
<reference evidence="2" key="1">
    <citation type="submission" date="2022-08" db="EMBL/GenBank/DDBJ databases">
        <authorList>
            <person name="Gutierrez-Valencia J."/>
        </authorList>
    </citation>
    <scope>NUCLEOTIDE SEQUENCE</scope>
</reference>
<keyword evidence="3" id="KW-1185">Reference proteome</keyword>
<protein>
    <submittedName>
        <fullName evidence="2">Uncharacterized protein</fullName>
    </submittedName>
</protein>
<feature type="compositionally biased region" description="Polar residues" evidence="1">
    <location>
        <begin position="928"/>
        <end position="945"/>
    </location>
</feature>
<accession>A0AAV0RSG7</accession>
<feature type="compositionally biased region" description="Polar residues" evidence="1">
    <location>
        <begin position="97"/>
        <end position="110"/>
    </location>
</feature>
<feature type="compositionally biased region" description="Low complexity" evidence="1">
    <location>
        <begin position="439"/>
        <end position="448"/>
    </location>
</feature>
<feature type="region of interest" description="Disordered" evidence="1">
    <location>
        <begin position="1154"/>
        <end position="1184"/>
    </location>
</feature>
<evidence type="ECO:0000256" key="1">
    <source>
        <dbReference type="SAM" id="MobiDB-lite"/>
    </source>
</evidence>
<feature type="compositionally biased region" description="Basic and acidic residues" evidence="1">
    <location>
        <begin position="986"/>
        <end position="999"/>
    </location>
</feature>
<organism evidence="2 3">
    <name type="scientific">Linum tenue</name>
    <dbReference type="NCBI Taxonomy" id="586396"/>
    <lineage>
        <taxon>Eukaryota</taxon>
        <taxon>Viridiplantae</taxon>
        <taxon>Streptophyta</taxon>
        <taxon>Embryophyta</taxon>
        <taxon>Tracheophyta</taxon>
        <taxon>Spermatophyta</taxon>
        <taxon>Magnoliopsida</taxon>
        <taxon>eudicotyledons</taxon>
        <taxon>Gunneridae</taxon>
        <taxon>Pentapetalae</taxon>
        <taxon>rosids</taxon>
        <taxon>fabids</taxon>
        <taxon>Malpighiales</taxon>
        <taxon>Linaceae</taxon>
        <taxon>Linum</taxon>
    </lineage>
</organism>
<feature type="region of interest" description="Disordered" evidence="1">
    <location>
        <begin position="734"/>
        <end position="777"/>
    </location>
</feature>
<feature type="compositionally biased region" description="Polar residues" evidence="1">
    <location>
        <begin position="734"/>
        <end position="768"/>
    </location>
</feature>
<feature type="region of interest" description="Disordered" evidence="1">
    <location>
        <begin position="425"/>
        <end position="448"/>
    </location>
</feature>
<feature type="region of interest" description="Disordered" evidence="1">
    <location>
        <begin position="91"/>
        <end position="110"/>
    </location>
</feature>
<feature type="compositionally biased region" description="Polar residues" evidence="1">
    <location>
        <begin position="1409"/>
        <end position="1421"/>
    </location>
</feature>
<evidence type="ECO:0000313" key="2">
    <source>
        <dbReference type="EMBL" id="CAI0560360.1"/>
    </source>
</evidence>
<gene>
    <name evidence="2" type="ORF">LITE_LOCUS49659</name>
</gene>
<feature type="compositionally biased region" description="Polar residues" evidence="1">
    <location>
        <begin position="649"/>
        <end position="672"/>
    </location>
</feature>
<feature type="region of interest" description="Disordered" evidence="1">
    <location>
        <begin position="55"/>
        <end position="82"/>
    </location>
</feature>
<feature type="compositionally biased region" description="Polar residues" evidence="1">
    <location>
        <begin position="1154"/>
        <end position="1170"/>
    </location>
</feature>
<dbReference type="PANTHER" id="PTHR31267">
    <property type="entry name" value="DENTIN SIALOPHOSPHOPROTEIN-LIKE PROTEIN"/>
    <property type="match status" value="1"/>
</dbReference>
<dbReference type="Proteomes" id="UP001154282">
    <property type="component" value="Unassembled WGS sequence"/>
</dbReference>
<feature type="compositionally biased region" description="Polar residues" evidence="1">
    <location>
        <begin position="425"/>
        <end position="438"/>
    </location>
</feature>
<feature type="region of interest" description="Disordered" evidence="1">
    <location>
        <begin position="1330"/>
        <end position="1349"/>
    </location>
</feature>
<feature type="compositionally biased region" description="Polar residues" evidence="1">
    <location>
        <begin position="970"/>
        <end position="985"/>
    </location>
</feature>
<feature type="region of interest" description="Disordered" evidence="1">
    <location>
        <begin position="886"/>
        <end position="945"/>
    </location>
</feature>
<proteinExistence type="predicted"/>
<evidence type="ECO:0000313" key="3">
    <source>
        <dbReference type="Proteomes" id="UP001154282"/>
    </source>
</evidence>
<feature type="region of interest" description="Disordered" evidence="1">
    <location>
        <begin position="641"/>
        <end position="672"/>
    </location>
</feature>
<comment type="caution">
    <text evidence="2">The sequence shown here is derived from an EMBL/GenBank/DDBJ whole genome shotgun (WGS) entry which is preliminary data.</text>
</comment>
<feature type="compositionally biased region" description="Low complexity" evidence="1">
    <location>
        <begin position="1171"/>
        <end position="1184"/>
    </location>
</feature>